<dbReference type="EMBL" id="CP023693">
    <property type="protein sequence ID" value="QEV30806.1"/>
    <property type="molecule type" value="Genomic_DNA"/>
</dbReference>
<dbReference type="AlphaFoldDB" id="A0AAV4KSV7"/>
<reference evidence="2 3" key="2">
    <citation type="submission" date="2017-09" db="EMBL/GenBank/DDBJ databases">
        <authorList>
            <person name="Lee N."/>
            <person name="Cho B.-K."/>
        </authorList>
    </citation>
    <scope>NUCLEOTIDE SEQUENCE [LARGE SCALE GENOMIC DNA]</scope>
    <source>
        <strain evidence="2 3">ATCC 19740</strain>
    </source>
</reference>
<sequence length="83" mass="9249">MNPATTPGTLHRPQGEFLDVALSAMPPEERTKYIERLEAFVEQHSPLRCAAYMTAGRLGMYHVMSVTRPLNTTSCQWPTVTVG</sequence>
<dbReference type="Proteomes" id="UP000642014">
    <property type="component" value="Unassembled WGS sequence"/>
</dbReference>
<evidence type="ECO:0000313" key="3">
    <source>
        <dbReference type="Proteomes" id="UP000326029"/>
    </source>
</evidence>
<accession>A0AAV4KSV7</accession>
<gene>
    <name evidence="2" type="ORF">CP977_00030</name>
    <name evidence="1" type="ORF">GCM10010497_58340</name>
</gene>
<reference evidence="1" key="3">
    <citation type="submission" date="2023-08" db="EMBL/GenBank/DDBJ databases">
        <authorList>
            <person name="Sun Q."/>
            <person name="Ohkuma M."/>
        </authorList>
    </citation>
    <scope>NUCLEOTIDE SEQUENCE</scope>
    <source>
        <strain evidence="1">JCM 4205</strain>
    </source>
</reference>
<name>A0AAV4KSV7_9ACTN</name>
<proteinExistence type="predicted"/>
<dbReference type="EMBL" id="BMSJ01000014">
    <property type="protein sequence ID" value="GGR47353.1"/>
    <property type="molecule type" value="Genomic_DNA"/>
</dbReference>
<reference evidence="1 4" key="1">
    <citation type="journal article" date="2014" name="Int. J. Syst. Evol. Microbiol.">
        <title>Complete genome sequence of Corynebacterium casei LMG S-19264T (=DSM 44701T), isolated from a smear-ripened cheese.</title>
        <authorList>
            <consortium name="US DOE Joint Genome Institute (JGI-PGF)"/>
            <person name="Walter F."/>
            <person name="Albersmeier A."/>
            <person name="Kalinowski J."/>
            <person name="Ruckert C."/>
        </authorList>
    </citation>
    <scope>NUCLEOTIDE SEQUENCE [LARGE SCALE GENOMIC DNA]</scope>
    <source>
        <strain evidence="1 4">JCM 4205</strain>
    </source>
</reference>
<keyword evidence="3" id="KW-1185">Reference proteome</keyword>
<evidence type="ECO:0000313" key="1">
    <source>
        <dbReference type="EMBL" id="GGR47353.1"/>
    </source>
</evidence>
<evidence type="ECO:0000313" key="4">
    <source>
        <dbReference type="Proteomes" id="UP000642014"/>
    </source>
</evidence>
<dbReference type="Proteomes" id="UP000326029">
    <property type="component" value="Chromosome"/>
</dbReference>
<evidence type="ECO:0000313" key="2">
    <source>
        <dbReference type="EMBL" id="QEV30806.1"/>
    </source>
</evidence>
<organism evidence="1 4">
    <name type="scientific">Streptomyces cinereoruber</name>
    <dbReference type="NCBI Taxonomy" id="67260"/>
    <lineage>
        <taxon>Bacteria</taxon>
        <taxon>Bacillati</taxon>
        <taxon>Actinomycetota</taxon>
        <taxon>Actinomycetes</taxon>
        <taxon>Kitasatosporales</taxon>
        <taxon>Streptomycetaceae</taxon>
        <taxon>Streptomyces</taxon>
    </lineage>
</organism>
<protein>
    <submittedName>
        <fullName evidence="1">Uncharacterized protein</fullName>
    </submittedName>
</protein>